<dbReference type="EMBL" id="BAAAYX010000011">
    <property type="protein sequence ID" value="GAA3707298.1"/>
    <property type="molecule type" value="Genomic_DNA"/>
</dbReference>
<dbReference type="RefSeq" id="WP_344812859.1">
    <property type="nucleotide sequence ID" value="NZ_BAAAYX010000011.1"/>
</dbReference>
<evidence type="ECO:0000313" key="2">
    <source>
        <dbReference type="Proteomes" id="UP001500051"/>
    </source>
</evidence>
<reference evidence="2" key="1">
    <citation type="journal article" date="2019" name="Int. J. Syst. Evol. Microbiol.">
        <title>The Global Catalogue of Microorganisms (GCM) 10K type strain sequencing project: providing services to taxonomists for standard genome sequencing and annotation.</title>
        <authorList>
            <consortium name="The Broad Institute Genomics Platform"/>
            <consortium name="The Broad Institute Genome Sequencing Center for Infectious Disease"/>
            <person name="Wu L."/>
            <person name="Ma J."/>
        </authorList>
    </citation>
    <scope>NUCLEOTIDE SEQUENCE [LARGE SCALE GENOMIC DNA]</scope>
    <source>
        <strain evidence="2">JCM 16548</strain>
    </source>
</reference>
<gene>
    <name evidence="1" type="ORF">GCM10022204_26500</name>
</gene>
<accession>A0ABP7DS56</accession>
<proteinExistence type="predicted"/>
<comment type="caution">
    <text evidence="1">The sequence shown here is derived from an EMBL/GenBank/DDBJ whole genome shotgun (WGS) entry which is preliminary data.</text>
</comment>
<organism evidence="1 2">
    <name type="scientific">Microlunatus aurantiacus</name>
    <dbReference type="NCBI Taxonomy" id="446786"/>
    <lineage>
        <taxon>Bacteria</taxon>
        <taxon>Bacillati</taxon>
        <taxon>Actinomycetota</taxon>
        <taxon>Actinomycetes</taxon>
        <taxon>Propionibacteriales</taxon>
        <taxon>Propionibacteriaceae</taxon>
        <taxon>Microlunatus</taxon>
    </lineage>
</organism>
<dbReference type="Proteomes" id="UP001500051">
    <property type="component" value="Unassembled WGS sequence"/>
</dbReference>
<keyword evidence="2" id="KW-1185">Reference proteome</keyword>
<protein>
    <submittedName>
        <fullName evidence="1">Uncharacterized protein</fullName>
    </submittedName>
</protein>
<evidence type="ECO:0000313" key="1">
    <source>
        <dbReference type="EMBL" id="GAA3707298.1"/>
    </source>
</evidence>
<name>A0ABP7DS56_9ACTN</name>
<dbReference type="SUPFAM" id="SSF49785">
    <property type="entry name" value="Galactose-binding domain-like"/>
    <property type="match status" value="1"/>
</dbReference>
<dbReference type="Gene3D" id="2.60.120.260">
    <property type="entry name" value="Galactose-binding domain-like"/>
    <property type="match status" value="1"/>
</dbReference>
<sequence>MTWIETFENPSKSWFATGGAGFDYGKGLAFDGKGNGWIRGSSGWNALNLFHLVKPNTDYQVSALLRLSPGLTDGYFSVREARELVGNGRILNEVKLVGPSPYNTFSFKFATGNVDRVLFYIGLWGVGRDVWIQVDNFVLDERGGSSSSPGGSVPSCGVEVTNAGFGQSAEVRVYGQGFSPGEGVEILRNGQFASSGFADSGGRYSVTYGQAATAPPTAWTVYARGTRSQKRSSSAGYQL</sequence>
<dbReference type="InterPro" id="IPR008979">
    <property type="entry name" value="Galactose-bd-like_sf"/>
</dbReference>